<feature type="short sequence motif" description="Polymerase core binding" evidence="6">
    <location>
        <begin position="46"/>
        <end position="59"/>
    </location>
</feature>
<keyword evidence="3 6" id="KW-0731">Sigma factor</keyword>
<dbReference type="GO" id="GO:0016987">
    <property type="term" value="F:sigma factor activity"/>
    <property type="evidence" value="ECO:0007669"/>
    <property type="project" value="UniProtKB-UniRule"/>
</dbReference>
<evidence type="ECO:0000256" key="6">
    <source>
        <dbReference type="HAMAP-Rule" id="MF_02064"/>
    </source>
</evidence>
<evidence type="ECO:0000256" key="1">
    <source>
        <dbReference type="ARBA" id="ARBA00022490"/>
    </source>
</evidence>
<dbReference type="HAMAP" id="MF_02064">
    <property type="entry name" value="Sigma70_SigI"/>
    <property type="match status" value="1"/>
</dbReference>
<dbReference type="Gene3D" id="1.10.1740.10">
    <property type="match status" value="1"/>
</dbReference>
<dbReference type="OrthoDB" id="3190733at2"/>
<comment type="similarity">
    <text evidence="6">Belongs to the sigma-70 factor family. SigI subfamily.</text>
</comment>
<evidence type="ECO:0000256" key="4">
    <source>
        <dbReference type="ARBA" id="ARBA00023125"/>
    </source>
</evidence>
<gene>
    <name evidence="6" type="primary">sigI</name>
    <name evidence="7" type="ORF">SAMN02745227_01760</name>
</gene>
<keyword evidence="5 6" id="KW-0804">Transcription</keyword>
<reference evidence="8" key="1">
    <citation type="submission" date="2016-11" db="EMBL/GenBank/DDBJ databases">
        <authorList>
            <person name="Varghese N."/>
            <person name="Submissions S."/>
        </authorList>
    </citation>
    <scope>NUCLEOTIDE SEQUENCE [LARGE SCALE GENOMIC DNA]</scope>
    <source>
        <strain evidence="8">DSM 14826</strain>
    </source>
</reference>
<evidence type="ECO:0000313" key="8">
    <source>
        <dbReference type="Proteomes" id="UP000243547"/>
    </source>
</evidence>
<dbReference type="Proteomes" id="UP000243547">
    <property type="component" value="Unassembled WGS sequence"/>
</dbReference>
<accession>A0A1M6QIS6</accession>
<keyword evidence="8" id="KW-1185">Reference proteome</keyword>
<evidence type="ECO:0000313" key="7">
    <source>
        <dbReference type="EMBL" id="SHK19963.1"/>
    </source>
</evidence>
<dbReference type="PIRSF" id="PIRSF038953">
    <property type="entry name" value="SigI"/>
    <property type="match status" value="1"/>
</dbReference>
<comment type="function">
    <text evidence="6">Sigma factors are initiation factors that promote the attachment of RNA polymerase to specific initiation sites and are then released.</text>
</comment>
<comment type="activity regulation">
    <text evidence="6">Negatively regulated by the anti-sigma-I factor RsgI.</text>
</comment>
<proteinExistence type="inferred from homology"/>
<keyword evidence="2 6" id="KW-0805">Transcription regulation</keyword>
<comment type="subunit">
    <text evidence="6">Interacts with RsgI.</text>
</comment>
<dbReference type="RefSeq" id="WP_072908026.1">
    <property type="nucleotide sequence ID" value="NZ_FRAI01000021.1"/>
</dbReference>
<organism evidence="7 8">
    <name type="scientific">Anaerobranca californiensis DSM 14826</name>
    <dbReference type="NCBI Taxonomy" id="1120989"/>
    <lineage>
        <taxon>Bacteria</taxon>
        <taxon>Bacillati</taxon>
        <taxon>Bacillota</taxon>
        <taxon>Clostridia</taxon>
        <taxon>Eubacteriales</taxon>
        <taxon>Proteinivoracaceae</taxon>
        <taxon>Anaerobranca</taxon>
    </lineage>
</organism>
<feature type="DNA-binding region" description="H-T-H motif" evidence="6">
    <location>
        <begin position="177"/>
        <end position="196"/>
    </location>
</feature>
<dbReference type="GO" id="GO:0005737">
    <property type="term" value="C:cytoplasm"/>
    <property type="evidence" value="ECO:0007669"/>
    <property type="project" value="UniProtKB-SubCell"/>
</dbReference>
<dbReference type="SUPFAM" id="SSF88946">
    <property type="entry name" value="Sigma2 domain of RNA polymerase sigma factors"/>
    <property type="match status" value="1"/>
</dbReference>
<keyword evidence="6" id="KW-0346">Stress response</keyword>
<protein>
    <recommendedName>
        <fullName evidence="6">RNA polymerase sigma factor SigI</fullName>
    </recommendedName>
</protein>
<dbReference type="InterPro" id="IPR013325">
    <property type="entry name" value="RNA_pol_sigma_r2"/>
</dbReference>
<dbReference type="AlphaFoldDB" id="A0A1M6QIS6"/>
<dbReference type="EMBL" id="FRAI01000021">
    <property type="protein sequence ID" value="SHK19963.1"/>
    <property type="molecule type" value="Genomic_DNA"/>
</dbReference>
<evidence type="ECO:0000256" key="5">
    <source>
        <dbReference type="ARBA" id="ARBA00023163"/>
    </source>
</evidence>
<comment type="subcellular location">
    <subcellularLocation>
        <location evidence="6">Cytoplasm</location>
    </subcellularLocation>
</comment>
<keyword evidence="1 6" id="KW-0963">Cytoplasm</keyword>
<dbReference type="InterPro" id="IPR014244">
    <property type="entry name" value="RNA_pol_sigma-I"/>
</dbReference>
<evidence type="ECO:0000256" key="2">
    <source>
        <dbReference type="ARBA" id="ARBA00023015"/>
    </source>
</evidence>
<dbReference type="GO" id="GO:0003677">
    <property type="term" value="F:DNA binding"/>
    <property type="evidence" value="ECO:0007669"/>
    <property type="project" value="UniProtKB-UniRule"/>
</dbReference>
<keyword evidence="4 6" id="KW-0238">DNA-binding</keyword>
<name>A0A1M6QIS6_9FIRM</name>
<evidence type="ECO:0000256" key="3">
    <source>
        <dbReference type="ARBA" id="ARBA00023082"/>
    </source>
</evidence>
<dbReference type="GO" id="GO:0006352">
    <property type="term" value="P:DNA-templated transcription initiation"/>
    <property type="evidence" value="ECO:0007669"/>
    <property type="project" value="UniProtKB-UniRule"/>
</dbReference>
<sequence>MDEINYKVMEIANCPTKLEKFILDYENFILKCAYKVTKKYITKNDDEWSIALNAFYEAIKKYNVDKGNFFNFAQIVIQRKLIDYYRIEVKNNHEVTVDDTDAYLYSLKGKEVFDKDIRWEIEAISDVLKGYGFSFTDLVKSSPKTKKTKRYCEEIIIYLLLNQNLIEDMEKSKQLPIKKIEKNTKIPQKIIERHRRYIIAVVEIFKGDYIYLSEYFPDIKKGLNGGE</sequence>
<dbReference type="STRING" id="1120989.SAMN02745227_01760"/>